<dbReference type="InterPro" id="IPR051257">
    <property type="entry name" value="Diverse_CBS-Domain"/>
</dbReference>
<feature type="domain" description="CBS" evidence="4">
    <location>
        <begin position="76"/>
        <end position="134"/>
    </location>
</feature>
<feature type="transmembrane region" description="Helical" evidence="3">
    <location>
        <begin position="253"/>
        <end position="272"/>
    </location>
</feature>
<evidence type="ECO:0000313" key="5">
    <source>
        <dbReference type="EMBL" id="BBO23344.1"/>
    </source>
</evidence>
<sequence length="370" mass="39670">MPPDPFQLPLTAIARACPILLPNDSLARATALLRETPFGVLPVVDESVLIGSISRGDVLRALERGIAFTGSVREALEPSPRTLQGHLTGAEALRLMSSSRQTEWLVVDADARVIGMVSVTDFGPKPATHARPPVVGGMATPFGIYLTTGSIRAGANDLALVATGALLFGLFLVAVLATESLGSWVKAYHLPLFWRDTFYQGLPVALFLLGLRSLPLAGTHAAEHKVVHALERSEPLEPEVVARMPRVHPRCGTNLAVGLSLLVGIAGAPWVQNFEIRLVTAAIVTLFFWKPLGNLAQFFVTTKPPNRRQIANGIAVAQALLKTYRETGYEPTSAFRRLLMSGLLQVSAGATLAFVLGRLILAQFGIAIEL</sequence>
<dbReference type="SUPFAM" id="SSF54631">
    <property type="entry name" value="CBS-domain pair"/>
    <property type="match status" value="1"/>
</dbReference>
<keyword evidence="3" id="KW-0812">Transmembrane</keyword>
<feature type="transmembrane region" description="Helical" evidence="3">
    <location>
        <begin position="343"/>
        <end position="368"/>
    </location>
</feature>
<dbReference type="Pfam" id="PF07136">
    <property type="entry name" value="DUF1385"/>
    <property type="match status" value="1"/>
</dbReference>
<feature type="transmembrane region" description="Helical" evidence="3">
    <location>
        <begin position="158"/>
        <end position="177"/>
    </location>
</feature>
<organism evidence="5 6">
    <name type="scientific">Candidatus Nitrosymbiomonas proteolyticus</name>
    <dbReference type="NCBI Taxonomy" id="2608984"/>
    <lineage>
        <taxon>Bacteria</taxon>
        <taxon>Bacillati</taxon>
        <taxon>Armatimonadota</taxon>
        <taxon>Armatimonadota incertae sedis</taxon>
        <taxon>Candidatus Nitrosymbiomonas</taxon>
    </lineage>
</organism>
<dbReference type="EMBL" id="AP021858">
    <property type="protein sequence ID" value="BBO23344.1"/>
    <property type="molecule type" value="Genomic_DNA"/>
</dbReference>
<keyword evidence="3" id="KW-0472">Membrane</keyword>
<dbReference type="PROSITE" id="PS51371">
    <property type="entry name" value="CBS"/>
    <property type="match status" value="2"/>
</dbReference>
<dbReference type="AlphaFoldDB" id="A0A809SDU6"/>
<evidence type="ECO:0000256" key="1">
    <source>
        <dbReference type="ARBA" id="ARBA00023122"/>
    </source>
</evidence>
<dbReference type="PANTHER" id="PTHR43080:SF2">
    <property type="entry name" value="CBS DOMAIN-CONTAINING PROTEIN"/>
    <property type="match status" value="1"/>
</dbReference>
<dbReference type="InterPro" id="IPR010787">
    <property type="entry name" value="DUF1385"/>
</dbReference>
<dbReference type="InterPro" id="IPR046342">
    <property type="entry name" value="CBS_dom_sf"/>
</dbReference>
<gene>
    <name evidence="5" type="ORF">NPRO_09390</name>
</gene>
<evidence type="ECO:0000313" key="6">
    <source>
        <dbReference type="Proteomes" id="UP000662873"/>
    </source>
</evidence>
<protein>
    <submittedName>
        <fullName evidence="5">CBS domain protein</fullName>
    </submittedName>
</protein>
<dbReference type="InterPro" id="IPR000644">
    <property type="entry name" value="CBS_dom"/>
</dbReference>
<evidence type="ECO:0000256" key="3">
    <source>
        <dbReference type="SAM" id="Phobius"/>
    </source>
</evidence>
<dbReference type="CDD" id="cd02205">
    <property type="entry name" value="CBS_pair_SF"/>
    <property type="match status" value="1"/>
</dbReference>
<accession>A0A809SDU6</accession>
<dbReference type="Gene3D" id="3.10.580.10">
    <property type="entry name" value="CBS-domain"/>
    <property type="match status" value="1"/>
</dbReference>
<keyword evidence="3" id="KW-1133">Transmembrane helix</keyword>
<feature type="transmembrane region" description="Helical" evidence="3">
    <location>
        <begin position="278"/>
        <end position="300"/>
    </location>
</feature>
<feature type="domain" description="CBS" evidence="4">
    <location>
        <begin position="13"/>
        <end position="68"/>
    </location>
</feature>
<dbReference type="Pfam" id="PF00571">
    <property type="entry name" value="CBS"/>
    <property type="match status" value="2"/>
</dbReference>
<reference evidence="5" key="1">
    <citation type="journal article" name="DNA Res.">
        <title>The physiological potential of anammox bacteria as revealed by their core genome structure.</title>
        <authorList>
            <person name="Okubo T."/>
            <person name="Toyoda A."/>
            <person name="Fukuhara K."/>
            <person name="Uchiyama I."/>
            <person name="Harigaya Y."/>
            <person name="Kuroiwa M."/>
            <person name="Suzuki T."/>
            <person name="Murakami Y."/>
            <person name="Suwa Y."/>
            <person name="Takami H."/>
        </authorList>
    </citation>
    <scope>NUCLEOTIDE SEQUENCE</scope>
    <source>
        <strain evidence="5">317325-2</strain>
    </source>
</reference>
<evidence type="ECO:0000256" key="2">
    <source>
        <dbReference type="PROSITE-ProRule" id="PRU00703"/>
    </source>
</evidence>
<dbReference type="SMART" id="SM00116">
    <property type="entry name" value="CBS"/>
    <property type="match status" value="2"/>
</dbReference>
<dbReference type="KEGG" id="npy:NPRO_09390"/>
<dbReference type="PANTHER" id="PTHR43080">
    <property type="entry name" value="CBS DOMAIN-CONTAINING PROTEIN CBSX3, MITOCHONDRIAL"/>
    <property type="match status" value="1"/>
</dbReference>
<evidence type="ECO:0000259" key="4">
    <source>
        <dbReference type="PROSITE" id="PS51371"/>
    </source>
</evidence>
<feature type="transmembrane region" description="Helical" evidence="3">
    <location>
        <begin position="197"/>
        <end position="215"/>
    </location>
</feature>
<name>A0A809SDU6_9BACT</name>
<keyword evidence="1 2" id="KW-0129">CBS domain</keyword>
<dbReference type="Proteomes" id="UP000662873">
    <property type="component" value="Chromosome"/>
</dbReference>
<proteinExistence type="predicted"/>